<evidence type="ECO:0000256" key="1">
    <source>
        <dbReference type="ARBA" id="ARBA00006539"/>
    </source>
</evidence>
<gene>
    <name evidence="2" type="ORF">SAMN02745116_00385</name>
</gene>
<dbReference type="InterPro" id="IPR009620">
    <property type="entry name" value="UPF0236"/>
</dbReference>
<comment type="similarity">
    <text evidence="1">Belongs to the UPF0236 family.</text>
</comment>
<dbReference type="RefSeq" id="WP_078806348.1">
    <property type="nucleotide sequence ID" value="NZ_FUXI01000003.1"/>
</dbReference>
<dbReference type="NCBIfam" id="NF033529">
    <property type="entry name" value="transpos_ISLre2"/>
    <property type="match status" value="1"/>
</dbReference>
<organism evidence="2 3">
    <name type="scientific">Pilibacter termitis</name>
    <dbReference type="NCBI Taxonomy" id="263852"/>
    <lineage>
        <taxon>Bacteria</taxon>
        <taxon>Bacillati</taxon>
        <taxon>Bacillota</taxon>
        <taxon>Bacilli</taxon>
        <taxon>Lactobacillales</taxon>
        <taxon>Enterococcaceae</taxon>
        <taxon>Pilibacter</taxon>
    </lineage>
</organism>
<sequence length="437" mass="51530">MQTSFNEQEAKKEFQAKFVENFKEKLKKVDQKKGMELRAAGWQLIKTAMRTVIFSFGEVTFSRRCYRKNGVNRYPVDEWLGLEPYERFSTELLFELNNLATEVAYRKAANLFEVLKNVFVTKDTVLKSRKLATQRYEEQQEYRYFKEQENSGKKEVEKIYVEGDGVQVNTPNTETKRTDLSHFVVHEGVEKEYGERKKLVEKHEILEAKNKTAREKVLDYLYNHYQITENTLMITNSDMGKGYMFETFSEMAKAFGCRHEHFWDEFHLVERIKQEFAIFPIEIREPLIESIMKAIEKHSKKECQLFLDTLESLIGDETKQENFAKFSRKLLNNFQYTKPAHMRGFTHDGIGIMESLHAKIASRMKNRGMYWSVEGATTMAKMIIDKAEGTLRDLFCGSWREEYEKYQEMSASAADYLYRGESEVALPKSSLQWWKKV</sequence>
<dbReference type="Pfam" id="PF06782">
    <property type="entry name" value="UPF0236"/>
    <property type="match status" value="1"/>
</dbReference>
<proteinExistence type="inferred from homology"/>
<dbReference type="Proteomes" id="UP000190328">
    <property type="component" value="Unassembled WGS sequence"/>
</dbReference>
<accession>A0A1T4KTP2</accession>
<protein>
    <submittedName>
        <fullName evidence="2">Uncharacterized protein family (UPF0236)</fullName>
    </submittedName>
</protein>
<name>A0A1T4KTP2_9ENTE</name>
<dbReference type="STRING" id="263852.SAMN02745116_00385"/>
<dbReference type="OrthoDB" id="2329161at2"/>
<keyword evidence="3" id="KW-1185">Reference proteome</keyword>
<evidence type="ECO:0000313" key="2">
    <source>
        <dbReference type="EMBL" id="SJZ45814.1"/>
    </source>
</evidence>
<dbReference type="EMBL" id="FUXI01000003">
    <property type="protein sequence ID" value="SJZ45814.1"/>
    <property type="molecule type" value="Genomic_DNA"/>
</dbReference>
<reference evidence="2 3" key="1">
    <citation type="submission" date="2017-02" db="EMBL/GenBank/DDBJ databases">
        <authorList>
            <person name="Peterson S.W."/>
        </authorList>
    </citation>
    <scope>NUCLEOTIDE SEQUENCE [LARGE SCALE GENOMIC DNA]</scope>
    <source>
        <strain evidence="2 3">ATCC BAA-1030</strain>
    </source>
</reference>
<dbReference type="AlphaFoldDB" id="A0A1T4KTP2"/>
<evidence type="ECO:0000313" key="3">
    <source>
        <dbReference type="Proteomes" id="UP000190328"/>
    </source>
</evidence>